<name>A0A061S4W8_9CHLO</name>
<feature type="transmembrane region" description="Helical" evidence="7">
    <location>
        <begin position="166"/>
        <end position="185"/>
    </location>
</feature>
<feature type="region of interest" description="Disordered" evidence="6">
    <location>
        <begin position="308"/>
        <end position="330"/>
    </location>
</feature>
<keyword evidence="4 7" id="KW-1133">Transmembrane helix</keyword>
<sequence>MIRQIAFLTQVLFASSVSLLTQASRGHGDYRYNTLTVPMYAEVLKLVLSLISLFSEYNIHRSAEVPFEFKFTNFLGASVPAVLYLITNNLNFFVIKEIGALSFQILNNLKIVTAAILFQLALKKPLSPLKWRAIILLTIGSLISQLKDCIMDGSNGFNGSFGGYAAQFLTCWLSAAASVYCEVYLKNTKQSIHWQNAQLYIWGLLLSIFALIGRGDSRGIAVLWDGHDFLSLLLTCSIAFCGLATAFVLKYLDNIAKNFAVVAAMFVAAIASVLWLNEKFTLHLGIGLAIASIATDLYVRDKSTLAMTPPPATKEMEHSPLLDKNQGSRV</sequence>
<dbReference type="GO" id="GO:0000139">
    <property type="term" value="C:Golgi membrane"/>
    <property type="evidence" value="ECO:0007669"/>
    <property type="project" value="InterPro"/>
</dbReference>
<feature type="transmembrane region" description="Helical" evidence="7">
    <location>
        <begin position="197"/>
        <end position="214"/>
    </location>
</feature>
<reference evidence="9" key="1">
    <citation type="submission" date="2014-05" db="EMBL/GenBank/DDBJ databases">
        <title>The transcriptome of the halophilic microalga Tetraselmis sp. GSL018 isolated from the Great Salt Lake, Utah.</title>
        <authorList>
            <person name="Jinkerson R.E."/>
            <person name="D'Adamo S."/>
            <person name="Posewitz M.C."/>
        </authorList>
    </citation>
    <scope>NUCLEOTIDE SEQUENCE</scope>
    <source>
        <strain evidence="9">GSL018</strain>
    </source>
</reference>
<dbReference type="Pfam" id="PF04142">
    <property type="entry name" value="Nuc_sug_transp"/>
    <property type="match status" value="1"/>
</dbReference>
<feature type="transmembrane region" description="Helical" evidence="7">
    <location>
        <begin position="282"/>
        <end position="299"/>
    </location>
</feature>
<accession>A0A061S4W8</accession>
<feature type="transmembrane region" description="Helical" evidence="7">
    <location>
        <begin position="101"/>
        <end position="122"/>
    </location>
</feature>
<protein>
    <submittedName>
        <fullName evidence="9">Solute carrier family 35 (UDP-sugar transporter), member A1/2/3</fullName>
    </submittedName>
</protein>
<dbReference type="InterPro" id="IPR007271">
    <property type="entry name" value="Nuc_sug_transpt"/>
</dbReference>
<comment type="similarity">
    <text evidence="2">Belongs to the nucleotide-sugar transporter family. CMP-Sialate:CMP antiporter (TC 2.A.7.12) subfamily.</text>
</comment>
<dbReference type="GO" id="GO:0015165">
    <property type="term" value="F:pyrimidine nucleotide-sugar transmembrane transporter activity"/>
    <property type="evidence" value="ECO:0007669"/>
    <property type="project" value="InterPro"/>
</dbReference>
<feature type="transmembrane region" description="Helical" evidence="7">
    <location>
        <begin position="259"/>
        <end position="276"/>
    </location>
</feature>
<proteinExistence type="inferred from homology"/>
<dbReference type="InterPro" id="IPR037185">
    <property type="entry name" value="EmrE-like"/>
</dbReference>
<dbReference type="PIRSF" id="PIRSF005799">
    <property type="entry name" value="UDP-gal_transpt"/>
    <property type="match status" value="1"/>
</dbReference>
<evidence type="ECO:0000256" key="4">
    <source>
        <dbReference type="ARBA" id="ARBA00022989"/>
    </source>
</evidence>
<evidence type="ECO:0000313" key="9">
    <source>
        <dbReference type="EMBL" id="JAC77945.1"/>
    </source>
</evidence>
<keyword evidence="3 7" id="KW-0812">Transmembrane</keyword>
<dbReference type="EMBL" id="GBEZ01007527">
    <property type="protein sequence ID" value="JAC77945.1"/>
    <property type="molecule type" value="Transcribed_RNA"/>
</dbReference>
<feature type="transmembrane region" description="Helical" evidence="7">
    <location>
        <begin position="71"/>
        <end position="95"/>
    </location>
</feature>
<keyword evidence="9" id="KW-0762">Sugar transport</keyword>
<evidence type="ECO:0000256" key="5">
    <source>
        <dbReference type="ARBA" id="ARBA00023136"/>
    </source>
</evidence>
<dbReference type="SUPFAM" id="SSF103481">
    <property type="entry name" value="Multidrug resistance efflux transporter EmrE"/>
    <property type="match status" value="1"/>
</dbReference>
<feature type="chain" id="PRO_5001605965" evidence="8">
    <location>
        <begin position="24"/>
        <end position="330"/>
    </location>
</feature>
<evidence type="ECO:0000256" key="6">
    <source>
        <dbReference type="SAM" id="MobiDB-lite"/>
    </source>
</evidence>
<feature type="transmembrane region" description="Helical" evidence="7">
    <location>
        <begin position="229"/>
        <end position="252"/>
    </location>
</feature>
<keyword evidence="8" id="KW-0732">Signal</keyword>
<keyword evidence="5 7" id="KW-0472">Membrane</keyword>
<feature type="transmembrane region" description="Helical" evidence="7">
    <location>
        <begin position="39"/>
        <end position="59"/>
    </location>
</feature>
<gene>
    <name evidence="9" type="primary">SLC35A1_2_3</name>
    <name evidence="9" type="ORF">TSPGSL018_16419</name>
</gene>
<feature type="signal peptide" evidence="8">
    <location>
        <begin position="1"/>
        <end position="23"/>
    </location>
</feature>
<evidence type="ECO:0000256" key="8">
    <source>
        <dbReference type="SAM" id="SignalP"/>
    </source>
</evidence>
<evidence type="ECO:0000256" key="7">
    <source>
        <dbReference type="SAM" id="Phobius"/>
    </source>
</evidence>
<dbReference type="AlphaFoldDB" id="A0A061S4W8"/>
<keyword evidence="9" id="KW-0813">Transport</keyword>
<organism evidence="9">
    <name type="scientific">Tetraselmis sp. GSL018</name>
    <dbReference type="NCBI Taxonomy" id="582737"/>
    <lineage>
        <taxon>Eukaryota</taxon>
        <taxon>Viridiplantae</taxon>
        <taxon>Chlorophyta</taxon>
        <taxon>core chlorophytes</taxon>
        <taxon>Chlorodendrophyceae</taxon>
        <taxon>Chlorodendrales</taxon>
        <taxon>Chlorodendraceae</taxon>
        <taxon>Tetraselmis</taxon>
    </lineage>
</organism>
<evidence type="ECO:0000256" key="1">
    <source>
        <dbReference type="ARBA" id="ARBA00004141"/>
    </source>
</evidence>
<dbReference type="NCBIfam" id="TIGR00803">
    <property type="entry name" value="nst"/>
    <property type="match status" value="1"/>
</dbReference>
<comment type="subcellular location">
    <subcellularLocation>
        <location evidence="1">Membrane</location>
        <topology evidence="1">Multi-pass membrane protein</topology>
    </subcellularLocation>
</comment>
<dbReference type="PANTHER" id="PTHR10231">
    <property type="entry name" value="NUCLEOTIDE-SUGAR TRANSMEMBRANE TRANSPORTER"/>
    <property type="match status" value="1"/>
</dbReference>
<evidence type="ECO:0000256" key="2">
    <source>
        <dbReference type="ARBA" id="ARBA00006447"/>
    </source>
</evidence>
<evidence type="ECO:0000256" key="3">
    <source>
        <dbReference type="ARBA" id="ARBA00022692"/>
    </source>
</evidence>